<gene>
    <name evidence="1" type="ORF">LCGC14_2441080</name>
</gene>
<name>A0A0F9DW00_9ZZZZ</name>
<sequence>MLGQFGFSGKTGLREAAQGAFGGGAWADNDHGEALVELIQQVISPATWDVNGGPGAIYY</sequence>
<dbReference type="EMBL" id="LAZR01037565">
    <property type="protein sequence ID" value="KKL21876.1"/>
    <property type="molecule type" value="Genomic_DNA"/>
</dbReference>
<proteinExistence type="predicted"/>
<reference evidence="1" key="1">
    <citation type="journal article" date="2015" name="Nature">
        <title>Complex archaea that bridge the gap between prokaryotes and eukaryotes.</title>
        <authorList>
            <person name="Spang A."/>
            <person name="Saw J.H."/>
            <person name="Jorgensen S.L."/>
            <person name="Zaremba-Niedzwiedzka K."/>
            <person name="Martijn J."/>
            <person name="Lind A.E."/>
            <person name="van Eijk R."/>
            <person name="Schleper C."/>
            <person name="Guy L."/>
            <person name="Ettema T.J."/>
        </authorList>
    </citation>
    <scope>NUCLEOTIDE SEQUENCE</scope>
</reference>
<feature type="non-terminal residue" evidence="1">
    <location>
        <position position="59"/>
    </location>
</feature>
<comment type="caution">
    <text evidence="1">The sequence shown here is derived from an EMBL/GenBank/DDBJ whole genome shotgun (WGS) entry which is preliminary data.</text>
</comment>
<evidence type="ECO:0000313" key="1">
    <source>
        <dbReference type="EMBL" id="KKL21876.1"/>
    </source>
</evidence>
<accession>A0A0F9DW00</accession>
<organism evidence="1">
    <name type="scientific">marine sediment metagenome</name>
    <dbReference type="NCBI Taxonomy" id="412755"/>
    <lineage>
        <taxon>unclassified sequences</taxon>
        <taxon>metagenomes</taxon>
        <taxon>ecological metagenomes</taxon>
    </lineage>
</organism>
<dbReference type="AlphaFoldDB" id="A0A0F9DW00"/>
<protein>
    <submittedName>
        <fullName evidence="1">Uncharacterized protein</fullName>
    </submittedName>
</protein>